<dbReference type="EMBL" id="FPHW01000154">
    <property type="protein sequence ID" value="SFV84638.1"/>
    <property type="molecule type" value="Genomic_DNA"/>
</dbReference>
<keyword evidence="1" id="KW-0812">Transmembrane</keyword>
<evidence type="ECO:0000313" key="2">
    <source>
        <dbReference type="EMBL" id="SFV84638.1"/>
    </source>
</evidence>
<reference evidence="2" key="1">
    <citation type="submission" date="2016-10" db="EMBL/GenBank/DDBJ databases">
        <authorList>
            <person name="de Groot N.N."/>
        </authorList>
    </citation>
    <scope>NUCLEOTIDE SEQUENCE</scope>
</reference>
<name>A0A1W1DSJ8_9ZZZZ</name>
<dbReference type="AlphaFoldDB" id="A0A1W1DSJ8"/>
<gene>
    <name evidence="2" type="ORF">MNB_SUP05-7-226</name>
</gene>
<feature type="transmembrane region" description="Helical" evidence="1">
    <location>
        <begin position="41"/>
        <end position="66"/>
    </location>
</feature>
<dbReference type="Pfam" id="PF13795">
    <property type="entry name" value="HupE_UreJ_2"/>
    <property type="match status" value="1"/>
</dbReference>
<accession>A0A1W1DSJ8</accession>
<keyword evidence="1" id="KW-0472">Membrane</keyword>
<feature type="transmembrane region" description="Helical" evidence="1">
    <location>
        <begin position="12"/>
        <end position="29"/>
    </location>
</feature>
<protein>
    <submittedName>
        <fullName evidence="2">Membrane protein</fullName>
    </submittedName>
</protein>
<organism evidence="2">
    <name type="scientific">hydrothermal vent metagenome</name>
    <dbReference type="NCBI Taxonomy" id="652676"/>
    <lineage>
        <taxon>unclassified sequences</taxon>
        <taxon>metagenomes</taxon>
        <taxon>ecological metagenomes</taxon>
    </lineage>
</organism>
<proteinExistence type="predicted"/>
<keyword evidence="1" id="KW-1133">Transmembrane helix</keyword>
<feature type="transmembrane region" description="Helical" evidence="1">
    <location>
        <begin position="78"/>
        <end position="96"/>
    </location>
</feature>
<evidence type="ECO:0000256" key="1">
    <source>
        <dbReference type="SAM" id="Phobius"/>
    </source>
</evidence>
<dbReference type="InterPro" id="IPR032809">
    <property type="entry name" value="Put_HupE_UreJ"/>
</dbReference>
<sequence>MITHQSIKRKSIVVFLFGLIHGLGFATMLKEFEMSPDSFVTTLIGFNVGVELAQIVIVLGVVSVLLILRRLKLNYRQLAVVPTSILIALIGFWWGIERLIV</sequence>